<proteinExistence type="predicted"/>
<name>A0AA96LSP4_9BACL</name>
<dbReference type="Pfam" id="PF00132">
    <property type="entry name" value="Hexapep"/>
    <property type="match status" value="2"/>
</dbReference>
<evidence type="ECO:0000313" key="4">
    <source>
        <dbReference type="Proteomes" id="UP001304650"/>
    </source>
</evidence>
<dbReference type="CDD" id="cd04647">
    <property type="entry name" value="LbH_MAT_like"/>
    <property type="match status" value="1"/>
</dbReference>
<keyword evidence="1 3" id="KW-0808">Transferase</keyword>
<dbReference type="PANTHER" id="PTHR23416">
    <property type="entry name" value="SIALIC ACID SYNTHASE-RELATED"/>
    <property type="match status" value="1"/>
</dbReference>
<dbReference type="InterPro" id="IPR001451">
    <property type="entry name" value="Hexapep"/>
</dbReference>
<dbReference type="InterPro" id="IPR018357">
    <property type="entry name" value="Hexapep_transf_CS"/>
</dbReference>
<dbReference type="KEGG" id="proo:MJB10_03470"/>
<keyword evidence="4" id="KW-1185">Reference proteome</keyword>
<dbReference type="InterPro" id="IPR051159">
    <property type="entry name" value="Hexapeptide_acetyltransf"/>
</dbReference>
<dbReference type="InterPro" id="IPR011004">
    <property type="entry name" value="Trimer_LpxA-like_sf"/>
</dbReference>
<organism evidence="3 4">
    <name type="scientific">Paenibacillus roseopurpureus</name>
    <dbReference type="NCBI Taxonomy" id="2918901"/>
    <lineage>
        <taxon>Bacteria</taxon>
        <taxon>Bacillati</taxon>
        <taxon>Bacillota</taxon>
        <taxon>Bacilli</taxon>
        <taxon>Bacillales</taxon>
        <taxon>Paenibacillaceae</taxon>
        <taxon>Paenibacillus</taxon>
    </lineage>
</organism>
<dbReference type="SUPFAM" id="SSF51161">
    <property type="entry name" value="Trimeric LpxA-like enzymes"/>
    <property type="match status" value="1"/>
</dbReference>
<dbReference type="PROSITE" id="PS00101">
    <property type="entry name" value="HEXAPEP_TRANSFERASES"/>
    <property type="match status" value="2"/>
</dbReference>
<dbReference type="AlphaFoldDB" id="A0AA96LSP4"/>
<reference evidence="3" key="1">
    <citation type="submission" date="2022-02" db="EMBL/GenBank/DDBJ databases">
        <title>Paenibacillus sp. MBLB1832 Whole Genome Shotgun Sequencing.</title>
        <authorList>
            <person name="Hwang C.Y."/>
            <person name="Cho E.-S."/>
            <person name="Seo M.-J."/>
        </authorList>
    </citation>
    <scope>NUCLEOTIDE SEQUENCE</scope>
    <source>
        <strain evidence="3">MBLB1832</strain>
    </source>
</reference>
<evidence type="ECO:0000256" key="1">
    <source>
        <dbReference type="ARBA" id="ARBA00022679"/>
    </source>
</evidence>
<keyword evidence="2" id="KW-0677">Repeat</keyword>
<evidence type="ECO:0000256" key="2">
    <source>
        <dbReference type="ARBA" id="ARBA00022737"/>
    </source>
</evidence>
<gene>
    <name evidence="3" type="ORF">MJB10_03470</name>
</gene>
<dbReference type="EMBL" id="CP130319">
    <property type="protein sequence ID" value="WNR45208.1"/>
    <property type="molecule type" value="Genomic_DNA"/>
</dbReference>
<keyword evidence="3" id="KW-0012">Acyltransferase</keyword>
<accession>A0AA96LSP4</accession>
<dbReference type="RefSeq" id="WP_314801762.1">
    <property type="nucleotide sequence ID" value="NZ_CP130319.1"/>
</dbReference>
<dbReference type="Gene3D" id="2.160.10.10">
    <property type="entry name" value="Hexapeptide repeat proteins"/>
    <property type="match status" value="1"/>
</dbReference>
<protein>
    <submittedName>
        <fullName evidence="3">Acyltransferase</fullName>
        <ecNumber evidence="3">2.3.1.-</ecNumber>
    </submittedName>
</protein>
<evidence type="ECO:0000313" key="3">
    <source>
        <dbReference type="EMBL" id="WNR45208.1"/>
    </source>
</evidence>
<dbReference type="PANTHER" id="PTHR23416:SF78">
    <property type="entry name" value="LIPOPOLYSACCHARIDE BIOSYNTHESIS O-ACETYL TRANSFERASE WBBJ-RELATED"/>
    <property type="match status" value="1"/>
</dbReference>
<dbReference type="Proteomes" id="UP001304650">
    <property type="component" value="Chromosome"/>
</dbReference>
<dbReference type="EC" id="2.3.1.-" evidence="3"/>
<dbReference type="GO" id="GO:0016746">
    <property type="term" value="F:acyltransferase activity"/>
    <property type="evidence" value="ECO:0007669"/>
    <property type="project" value="UniProtKB-KW"/>
</dbReference>
<sequence>MDHILAISEHWNDEELDYMPWLSPTEEQREKQLEWQRFLIHRYKAEFGTNSYVSRKAHFFPERFAMGEKSYIAAGATVRGEHIQIGANSTVNSYATIAGRVQIGDGVRIATHVSIFGFNHGYEDTMLPIYQQPLTTKGIIIEDDVWIGANAVVLDGVTIGAHSIIAAGAIVTKDVPAYSIAGGNPAKVLRNRLEGASSSASAAAVSDLESALAAFGAKVKAQHQELLASYYVQTEDGPIYVDKTVLGTKKTVRAWCDAIEIAALFGTLPPGLNKEELVAKLRGFQDPVSGLLPDPWNPPAADDDPARLTDHLSRYHLLAVGYALELLDATLPYPVRAVSELKGASLYEKLASLPWQTNAWSAGDWIDCFGTGLYLNQKHFGGERPHDVFGWLYAQADPYSGMWGLPTPGEQWLQPVNGFYRLTRGTFAQFGLPLPYPEAAIDTILAHSRNRNYFRHDAGNACNVLDVIHPLWLCYKQTDYRRGEAVQWAKNQLGRTLGQWVDGKGFSFELERSFPPGLQGTEMWLSIIWLLADLCGCSSLLGYKPQGVHRPDPAIQLQPSWK</sequence>